<evidence type="ECO:0000256" key="1">
    <source>
        <dbReference type="ARBA" id="ARBA00023015"/>
    </source>
</evidence>
<dbReference type="InterPro" id="IPR036390">
    <property type="entry name" value="WH_DNA-bd_sf"/>
</dbReference>
<keyword evidence="7" id="KW-1185">Reference proteome</keyword>
<organism evidence="6 7">
    <name type="scientific">Litchfieldella rifensis</name>
    <dbReference type="NCBI Taxonomy" id="762643"/>
    <lineage>
        <taxon>Bacteria</taxon>
        <taxon>Pseudomonadati</taxon>
        <taxon>Pseudomonadota</taxon>
        <taxon>Gammaproteobacteria</taxon>
        <taxon>Oceanospirillales</taxon>
        <taxon>Halomonadaceae</taxon>
        <taxon>Litchfieldella</taxon>
    </lineage>
</organism>
<dbReference type="InterPro" id="IPR050397">
    <property type="entry name" value="Env_Response_Regulators"/>
</dbReference>
<dbReference type="PROSITE" id="PS50042">
    <property type="entry name" value="CNMP_BINDING_3"/>
    <property type="match status" value="1"/>
</dbReference>
<dbReference type="PROSITE" id="PS51063">
    <property type="entry name" value="HTH_CRP_2"/>
    <property type="match status" value="1"/>
</dbReference>
<evidence type="ECO:0000313" key="6">
    <source>
        <dbReference type="EMBL" id="MFC3282032.1"/>
    </source>
</evidence>
<evidence type="ECO:0000313" key="7">
    <source>
        <dbReference type="Proteomes" id="UP001595579"/>
    </source>
</evidence>
<feature type="domain" description="Cyclic nucleotide-binding" evidence="4">
    <location>
        <begin position="24"/>
        <end position="107"/>
    </location>
</feature>
<accession>A0ABV7LHQ6</accession>
<dbReference type="InterPro" id="IPR018490">
    <property type="entry name" value="cNMP-bd_dom_sf"/>
</dbReference>
<sequence>MIRIATLSDAKNNCRNCRLSSLCLPENLAQSDVNKLEGIVQRRKPVARGTYLFRVGQRFNSIFAVRTGSVKTTNLLANGDEHISGFHLPGEVIGLDAILTRSHPSTAVALESTSVCEIPFNDLETLGDQTPALQHQLVRIMSRGLLSEQSTAHLLTRRSAEQRLTVMLLKFSEHFANRGLSASRFRLPMSRLDLANYLGLVPETMSRTFRRLEAQGLVSITGKEIEIIDFYGMKELSFGAGADTANAATPDRTIHFKSSGMYR</sequence>
<proteinExistence type="predicted"/>
<evidence type="ECO:0000256" key="2">
    <source>
        <dbReference type="ARBA" id="ARBA00023125"/>
    </source>
</evidence>
<dbReference type="PANTHER" id="PTHR24567:SF75">
    <property type="entry name" value="FUMARATE AND NITRATE REDUCTION REGULATORY PROTEIN"/>
    <property type="match status" value="1"/>
</dbReference>
<dbReference type="EMBL" id="JBHRUG010000001">
    <property type="protein sequence ID" value="MFC3282032.1"/>
    <property type="molecule type" value="Genomic_DNA"/>
</dbReference>
<dbReference type="NCBIfam" id="NF008365">
    <property type="entry name" value="PRK11161.1"/>
    <property type="match status" value="1"/>
</dbReference>
<dbReference type="Gene3D" id="1.10.10.10">
    <property type="entry name" value="Winged helix-like DNA-binding domain superfamily/Winged helix DNA-binding domain"/>
    <property type="match status" value="1"/>
</dbReference>
<dbReference type="RefSeq" id="WP_386770394.1">
    <property type="nucleotide sequence ID" value="NZ_JBHRUG010000001.1"/>
</dbReference>
<dbReference type="Pfam" id="PF13545">
    <property type="entry name" value="HTH_Crp_2"/>
    <property type="match status" value="1"/>
</dbReference>
<keyword evidence="1" id="KW-0805">Transcription regulation</keyword>
<reference evidence="7" key="1">
    <citation type="journal article" date="2019" name="Int. J. Syst. Evol. Microbiol.">
        <title>The Global Catalogue of Microorganisms (GCM) 10K type strain sequencing project: providing services to taxonomists for standard genome sequencing and annotation.</title>
        <authorList>
            <consortium name="The Broad Institute Genomics Platform"/>
            <consortium name="The Broad Institute Genome Sequencing Center for Infectious Disease"/>
            <person name="Wu L."/>
            <person name="Ma J."/>
        </authorList>
    </citation>
    <scope>NUCLEOTIDE SEQUENCE [LARGE SCALE GENOMIC DNA]</scope>
    <source>
        <strain evidence="7">CECT 7698</strain>
    </source>
</reference>
<name>A0ABV7LHQ6_9GAMM</name>
<comment type="caution">
    <text evidence="6">The sequence shown here is derived from an EMBL/GenBank/DDBJ whole genome shotgun (WGS) entry which is preliminary data.</text>
</comment>
<dbReference type="Proteomes" id="UP001595579">
    <property type="component" value="Unassembled WGS sequence"/>
</dbReference>
<dbReference type="InterPro" id="IPR000595">
    <property type="entry name" value="cNMP-bd_dom"/>
</dbReference>
<dbReference type="PRINTS" id="PR00034">
    <property type="entry name" value="HTHCRP"/>
</dbReference>
<dbReference type="Gene3D" id="2.60.120.10">
    <property type="entry name" value="Jelly Rolls"/>
    <property type="match status" value="1"/>
</dbReference>
<dbReference type="SUPFAM" id="SSF46785">
    <property type="entry name" value="Winged helix' DNA-binding domain"/>
    <property type="match status" value="1"/>
</dbReference>
<evidence type="ECO:0000259" key="4">
    <source>
        <dbReference type="PROSITE" id="PS50042"/>
    </source>
</evidence>
<keyword evidence="2" id="KW-0238">DNA-binding</keyword>
<evidence type="ECO:0000256" key="3">
    <source>
        <dbReference type="ARBA" id="ARBA00023163"/>
    </source>
</evidence>
<dbReference type="CDD" id="cd00038">
    <property type="entry name" value="CAP_ED"/>
    <property type="match status" value="1"/>
</dbReference>
<dbReference type="SMART" id="SM00100">
    <property type="entry name" value="cNMP"/>
    <property type="match status" value="1"/>
</dbReference>
<dbReference type="Pfam" id="PF00027">
    <property type="entry name" value="cNMP_binding"/>
    <property type="match status" value="1"/>
</dbReference>
<dbReference type="PANTHER" id="PTHR24567">
    <property type="entry name" value="CRP FAMILY TRANSCRIPTIONAL REGULATORY PROTEIN"/>
    <property type="match status" value="1"/>
</dbReference>
<keyword evidence="3" id="KW-0804">Transcription</keyword>
<gene>
    <name evidence="6" type="primary">fnr</name>
    <name evidence="6" type="ORF">ACFOEV_00235</name>
</gene>
<dbReference type="CDD" id="cd00092">
    <property type="entry name" value="HTH_CRP"/>
    <property type="match status" value="1"/>
</dbReference>
<dbReference type="InterPro" id="IPR014710">
    <property type="entry name" value="RmlC-like_jellyroll"/>
</dbReference>
<evidence type="ECO:0000259" key="5">
    <source>
        <dbReference type="PROSITE" id="PS51063"/>
    </source>
</evidence>
<feature type="domain" description="HTH crp-type" evidence="5">
    <location>
        <begin position="158"/>
        <end position="231"/>
    </location>
</feature>
<dbReference type="InterPro" id="IPR012318">
    <property type="entry name" value="HTH_CRP"/>
</dbReference>
<dbReference type="SMART" id="SM00419">
    <property type="entry name" value="HTH_CRP"/>
    <property type="match status" value="1"/>
</dbReference>
<protein>
    <submittedName>
        <fullName evidence="6">Fumarate/nitrate reduction transcriptional regulator Fnr</fullName>
    </submittedName>
</protein>
<dbReference type="InterPro" id="IPR036388">
    <property type="entry name" value="WH-like_DNA-bd_sf"/>
</dbReference>
<dbReference type="SUPFAM" id="SSF51206">
    <property type="entry name" value="cAMP-binding domain-like"/>
    <property type="match status" value="1"/>
</dbReference>